<dbReference type="PANTHER" id="PTHR33973:SF4">
    <property type="entry name" value="OS07G0153300 PROTEIN"/>
    <property type="match status" value="1"/>
</dbReference>
<dbReference type="Pfam" id="PF07103">
    <property type="entry name" value="DUF1365"/>
    <property type="match status" value="1"/>
</dbReference>
<proteinExistence type="predicted"/>
<sequence>MTQTRLYVGQVKHERVRPRRHRLSYGIFMLLLDLDDLEALDRRLKLFSLARFNLMSFHADDHADEPGIGVKASVLARLAERGIDLPDARVSLLCMPRVLGHGFNPLSVYFCRDAQGRLVAIVHAVRNTFGQRHDYVLPVHGERGGWVRQASDKIFHVSPFMPMDLRYVFEIAVPAETTHVGIDVFDADGLMLSASFDGRRVALTDKTLLLALVSHPLQVLGILAGIHWEALKMLLKGFGLFPSPSPSGLARPRAGEDAA</sequence>
<gene>
    <name evidence="1" type="ORF">AQ619_04535</name>
</gene>
<dbReference type="STRING" id="69395.AQ619_04535"/>
<dbReference type="PANTHER" id="PTHR33973">
    <property type="entry name" value="OS07G0153300 PROTEIN"/>
    <property type="match status" value="1"/>
</dbReference>
<dbReference type="AlphaFoldDB" id="A0A0P0NXN8"/>
<protein>
    <recommendedName>
        <fullName evidence="3">DUF1365 domain-containing protein</fullName>
    </recommendedName>
</protein>
<dbReference type="EMBL" id="CP013002">
    <property type="protein sequence ID" value="ALL12678.1"/>
    <property type="molecule type" value="Genomic_DNA"/>
</dbReference>
<evidence type="ECO:0000313" key="1">
    <source>
        <dbReference type="EMBL" id="ALL12678.1"/>
    </source>
</evidence>
<accession>A0A0P0NXN8</accession>
<reference evidence="1 2" key="1">
    <citation type="submission" date="2015-10" db="EMBL/GenBank/DDBJ databases">
        <title>Conservation of the essential genome among Caulobacter and Brevundimonas species.</title>
        <authorList>
            <person name="Scott D."/>
            <person name="Ely B."/>
        </authorList>
    </citation>
    <scope>NUCLEOTIDE SEQUENCE [LARGE SCALE GENOMIC DNA]</scope>
    <source>
        <strain evidence="1 2">CB4</strain>
    </source>
</reference>
<name>A0A0P0NXN8_9CAUL</name>
<dbReference type="KEGG" id="chq:AQ619_04535"/>
<dbReference type="InterPro" id="IPR010775">
    <property type="entry name" value="DUF1365"/>
</dbReference>
<evidence type="ECO:0008006" key="3">
    <source>
        <dbReference type="Google" id="ProtNLM"/>
    </source>
</evidence>
<dbReference type="RefSeq" id="WP_062144866.1">
    <property type="nucleotide sequence ID" value="NZ_CP013002.1"/>
</dbReference>
<dbReference type="Proteomes" id="UP000056905">
    <property type="component" value="Chromosome"/>
</dbReference>
<dbReference type="OrthoDB" id="9778801at2"/>
<keyword evidence="2" id="KW-1185">Reference proteome</keyword>
<organism evidence="1 2">
    <name type="scientific">Caulobacter henricii</name>
    <dbReference type="NCBI Taxonomy" id="69395"/>
    <lineage>
        <taxon>Bacteria</taxon>
        <taxon>Pseudomonadati</taxon>
        <taxon>Pseudomonadota</taxon>
        <taxon>Alphaproteobacteria</taxon>
        <taxon>Caulobacterales</taxon>
        <taxon>Caulobacteraceae</taxon>
        <taxon>Caulobacter</taxon>
    </lineage>
</organism>
<evidence type="ECO:0000313" key="2">
    <source>
        <dbReference type="Proteomes" id="UP000056905"/>
    </source>
</evidence>